<dbReference type="NCBIfam" id="TIGR01549">
    <property type="entry name" value="HAD-SF-IA-v1"/>
    <property type="match status" value="1"/>
</dbReference>
<dbReference type="Pfam" id="PF13419">
    <property type="entry name" value="HAD_2"/>
    <property type="match status" value="1"/>
</dbReference>
<name>A0A397Q1L1_9HYPH</name>
<comment type="caution">
    <text evidence="2">The sequence shown here is derived from an EMBL/GenBank/DDBJ whole genome shotgun (WGS) entry which is preliminary data.</text>
</comment>
<accession>A0A397Q1L1</accession>
<dbReference type="InterPro" id="IPR041492">
    <property type="entry name" value="HAD_2"/>
</dbReference>
<reference evidence="2 3" key="1">
    <citation type="submission" date="2018-08" db="EMBL/GenBank/DDBJ databases">
        <title>Genomic Encyclopedia of Archaeal and Bacterial Type Strains, Phase II (KMG-II): from individual species to whole genera.</title>
        <authorList>
            <person name="Goeker M."/>
        </authorList>
    </citation>
    <scope>NUCLEOTIDE SEQUENCE [LARGE SCALE GENOMIC DNA]</scope>
    <source>
        <strain evidence="2 3">DSM 5002</strain>
    </source>
</reference>
<evidence type="ECO:0000256" key="1">
    <source>
        <dbReference type="ARBA" id="ARBA00022801"/>
    </source>
</evidence>
<dbReference type="InterPro" id="IPR023214">
    <property type="entry name" value="HAD_sf"/>
</dbReference>
<dbReference type="NCBIfam" id="TIGR01493">
    <property type="entry name" value="HAD-SF-IA-v2"/>
    <property type="match status" value="1"/>
</dbReference>
<gene>
    <name evidence="2" type="ORF">BXY53_0336</name>
</gene>
<organism evidence="2 3">
    <name type="scientific">Dichotomicrobium thermohalophilum</name>
    <dbReference type="NCBI Taxonomy" id="933063"/>
    <lineage>
        <taxon>Bacteria</taxon>
        <taxon>Pseudomonadati</taxon>
        <taxon>Pseudomonadota</taxon>
        <taxon>Alphaproteobacteria</taxon>
        <taxon>Hyphomicrobiales</taxon>
        <taxon>Hyphomicrobiaceae</taxon>
        <taxon>Dichotomicrobium</taxon>
    </lineage>
</organism>
<keyword evidence="3" id="KW-1185">Reference proteome</keyword>
<dbReference type="GO" id="GO:0016787">
    <property type="term" value="F:hydrolase activity"/>
    <property type="evidence" value="ECO:0007669"/>
    <property type="project" value="UniProtKB-KW"/>
</dbReference>
<dbReference type="PRINTS" id="PR00413">
    <property type="entry name" value="HADHALOGNASE"/>
</dbReference>
<dbReference type="Gene3D" id="3.40.50.1000">
    <property type="entry name" value="HAD superfamily/HAD-like"/>
    <property type="match status" value="1"/>
</dbReference>
<dbReference type="AlphaFoldDB" id="A0A397Q1L1"/>
<dbReference type="OrthoDB" id="7989657at2"/>
<dbReference type="PANTHER" id="PTHR43316">
    <property type="entry name" value="HYDROLASE, HALOACID DELAHOGENASE-RELATED"/>
    <property type="match status" value="1"/>
</dbReference>
<dbReference type="InterPro" id="IPR023198">
    <property type="entry name" value="PGP-like_dom2"/>
</dbReference>
<dbReference type="SUPFAM" id="SSF56784">
    <property type="entry name" value="HAD-like"/>
    <property type="match status" value="1"/>
</dbReference>
<dbReference type="EMBL" id="QXDF01000001">
    <property type="protein sequence ID" value="RIA55276.1"/>
    <property type="molecule type" value="Genomic_DNA"/>
</dbReference>
<protein>
    <submittedName>
        <fullName evidence="2">2-haloalkanoic acid dehalogenase type II</fullName>
    </submittedName>
</protein>
<dbReference type="InterPro" id="IPR051540">
    <property type="entry name" value="S-2-haloacid_dehalogenase"/>
</dbReference>
<dbReference type="NCBIfam" id="TIGR01509">
    <property type="entry name" value="HAD-SF-IA-v3"/>
    <property type="match status" value="1"/>
</dbReference>
<dbReference type="RefSeq" id="WP_119060200.1">
    <property type="nucleotide sequence ID" value="NZ_QXDF01000001.1"/>
</dbReference>
<dbReference type="SFLD" id="SFLDG01129">
    <property type="entry name" value="C1.5:_HAD__Beta-PGM__Phosphata"/>
    <property type="match status" value="1"/>
</dbReference>
<dbReference type="Gene3D" id="1.10.150.240">
    <property type="entry name" value="Putative phosphatase, domain 2"/>
    <property type="match status" value="1"/>
</dbReference>
<proteinExistence type="predicted"/>
<dbReference type="SFLD" id="SFLDS00003">
    <property type="entry name" value="Haloacid_Dehalogenase"/>
    <property type="match status" value="1"/>
</dbReference>
<evidence type="ECO:0000313" key="2">
    <source>
        <dbReference type="EMBL" id="RIA55276.1"/>
    </source>
</evidence>
<dbReference type="InterPro" id="IPR006439">
    <property type="entry name" value="HAD-SF_hydro_IA"/>
</dbReference>
<evidence type="ECO:0000313" key="3">
    <source>
        <dbReference type="Proteomes" id="UP000266273"/>
    </source>
</evidence>
<dbReference type="Proteomes" id="UP000266273">
    <property type="component" value="Unassembled WGS sequence"/>
</dbReference>
<keyword evidence="1" id="KW-0378">Hydrolase</keyword>
<sequence length="215" mass="23364">MANPDSPRFDAVVFDLLTALLDSWTLWNDVAGSREAGLHWRRRYLEITYGCGGYRPYDDLVAEAARDTGLSPNAAYELHHRWHDLKPWPETPRILEKLGAQVPLGIATNCSQEKGLSAASLTGKTFAAVITAEKAGFYKPRAEVYRAALDAMGTDPARTLFVAGSAADVPGAKNAGMPVYWHNRIGLPCPEGGVPDFLESTLDRLPGIVLGDPET</sequence>
<dbReference type="PANTHER" id="PTHR43316:SF3">
    <property type="entry name" value="HALOACID DEHALOGENASE, TYPE II (AFU_ORTHOLOGUE AFUA_2G07750)-RELATED"/>
    <property type="match status" value="1"/>
</dbReference>
<dbReference type="InterPro" id="IPR036412">
    <property type="entry name" value="HAD-like_sf"/>
</dbReference>